<reference evidence="1 2" key="1">
    <citation type="submission" date="2017-04" db="EMBL/GenBank/DDBJ databases">
        <title>Novel microbial lineages endemic to geothermal iron-oxide mats fill important gaps in the evolutionary history of Archaea.</title>
        <authorList>
            <person name="Jay Z.J."/>
            <person name="Beam J.P."/>
            <person name="Dlakic M."/>
            <person name="Rusch D.B."/>
            <person name="Kozubal M.A."/>
            <person name="Inskeep W.P."/>
        </authorList>
    </citation>
    <scope>NUCLEOTIDE SEQUENCE [LARGE SCALE GENOMIC DNA]</scope>
    <source>
        <strain evidence="1">ECH_B_2</strain>
    </source>
</reference>
<organism evidence="1 2">
    <name type="scientific">Candidatus Marsarchaeota G2 archaeon ECH_B_2</name>
    <dbReference type="NCBI Taxonomy" id="1978160"/>
    <lineage>
        <taxon>Archaea</taxon>
        <taxon>Candidatus Marsarchaeota</taxon>
        <taxon>Candidatus Marsarchaeota group 2</taxon>
    </lineage>
</organism>
<protein>
    <submittedName>
        <fullName evidence="1">Uncharacterized protein</fullName>
    </submittedName>
</protein>
<dbReference type="Proteomes" id="UP000241284">
    <property type="component" value="Unassembled WGS sequence"/>
</dbReference>
<proteinExistence type="predicted"/>
<evidence type="ECO:0000313" key="1">
    <source>
        <dbReference type="EMBL" id="PSN94263.1"/>
    </source>
</evidence>
<evidence type="ECO:0000313" key="2">
    <source>
        <dbReference type="Proteomes" id="UP000241284"/>
    </source>
</evidence>
<sequence length="197" mass="21893">MIRVFTPYFASFEYSSKKYAATLDRGVVVYTTPRDDFPEHDLELISGFREAFNIGQRFTVIREYGFPTLMRDVEGLALSLGALAVHMGLEESVSGALRRFRPKLLREESRLIPQFKGGVYLDGGGGFERVSLGDDLRVIAVRRNGSVSYIPTRRAQLVSNVMELVAELSAGNVKVYSTNTLGTTVYITGGDDRKPVI</sequence>
<comment type="caution">
    <text evidence="1">The sequence shown here is derived from an EMBL/GenBank/DDBJ whole genome shotgun (WGS) entry which is preliminary data.</text>
</comment>
<gene>
    <name evidence="1" type="ORF">B9Q06_09845</name>
</gene>
<name>A0A2R6B6P1_9ARCH</name>
<accession>A0A2R6B6P1</accession>
<dbReference type="AlphaFoldDB" id="A0A2R6B6P1"/>
<dbReference type="EMBL" id="NEXH01000028">
    <property type="protein sequence ID" value="PSN94263.1"/>
    <property type="molecule type" value="Genomic_DNA"/>
</dbReference>